<gene>
    <name evidence="1" type="ORF">PPERSA_06917</name>
</gene>
<evidence type="ECO:0000313" key="1">
    <source>
        <dbReference type="EMBL" id="KRX07302.1"/>
    </source>
</evidence>
<dbReference type="AlphaFoldDB" id="A0A0V0QYG9"/>
<evidence type="ECO:0000313" key="2">
    <source>
        <dbReference type="Proteomes" id="UP000054937"/>
    </source>
</evidence>
<name>A0A0V0QYG9_PSEPJ</name>
<comment type="caution">
    <text evidence="1">The sequence shown here is derived from an EMBL/GenBank/DDBJ whole genome shotgun (WGS) entry which is preliminary data.</text>
</comment>
<dbReference type="Proteomes" id="UP000054937">
    <property type="component" value="Unassembled WGS sequence"/>
</dbReference>
<organism evidence="1 2">
    <name type="scientific">Pseudocohnilembus persalinus</name>
    <name type="common">Ciliate</name>
    <dbReference type="NCBI Taxonomy" id="266149"/>
    <lineage>
        <taxon>Eukaryota</taxon>
        <taxon>Sar</taxon>
        <taxon>Alveolata</taxon>
        <taxon>Ciliophora</taxon>
        <taxon>Intramacronucleata</taxon>
        <taxon>Oligohymenophorea</taxon>
        <taxon>Scuticociliatia</taxon>
        <taxon>Philasterida</taxon>
        <taxon>Pseudocohnilembidae</taxon>
        <taxon>Pseudocohnilembus</taxon>
    </lineage>
</organism>
<dbReference type="EMBL" id="LDAU01000084">
    <property type="protein sequence ID" value="KRX07302.1"/>
    <property type="molecule type" value="Genomic_DNA"/>
</dbReference>
<keyword evidence="2" id="KW-1185">Reference proteome</keyword>
<protein>
    <submittedName>
        <fullName evidence="1">Uncharacterized protein</fullName>
    </submittedName>
</protein>
<sequence length="115" mass="13611">MQQFYKNIIILQFINQLALFKIFLQFNQIIKICDQIINQTQIILLSQFLLYNKNSAAANNAMITNKFLEYFGTFIKTQTKLQTLKLSFRKWGLCRQGMYTLGYKDFGGQFNIFKI</sequence>
<proteinExistence type="predicted"/>
<reference evidence="1 2" key="1">
    <citation type="journal article" date="2015" name="Sci. Rep.">
        <title>Genome of the facultative scuticociliatosis pathogen Pseudocohnilembus persalinus provides insight into its virulence through horizontal gene transfer.</title>
        <authorList>
            <person name="Xiong J."/>
            <person name="Wang G."/>
            <person name="Cheng J."/>
            <person name="Tian M."/>
            <person name="Pan X."/>
            <person name="Warren A."/>
            <person name="Jiang C."/>
            <person name="Yuan D."/>
            <person name="Miao W."/>
        </authorList>
    </citation>
    <scope>NUCLEOTIDE SEQUENCE [LARGE SCALE GENOMIC DNA]</scope>
    <source>
        <strain evidence="1">36N120E</strain>
    </source>
</reference>
<accession>A0A0V0QYG9</accession>
<dbReference type="InParanoid" id="A0A0V0QYG9"/>